<proteinExistence type="inferred from homology"/>
<dbReference type="InterPro" id="IPR008805">
    <property type="entry name" value="RIB43A"/>
</dbReference>
<comment type="subunit">
    <text evidence="9">Microtubule inner protein component of sperm flagellar doublet microtubules.</text>
</comment>
<keyword evidence="3" id="KW-0963">Cytoplasm</keyword>
<feature type="region of interest" description="Disordered" evidence="10">
    <location>
        <begin position="1"/>
        <end position="25"/>
    </location>
</feature>
<gene>
    <name evidence="11" type="ORF">OTU49_015129</name>
</gene>
<evidence type="ECO:0000256" key="6">
    <source>
        <dbReference type="ARBA" id="ARBA00023069"/>
    </source>
</evidence>
<sequence>MKAQKEQTRTWLQQQQQEQRRRHLQERERDRLEELESLGACERARQLAEAEELCRRAEQLAIRKYNQALSRAKESIEAAQREADLKTEQQELRKAVMGSFLTEDPTVARSALGPHRVITDR</sequence>
<evidence type="ECO:0000256" key="3">
    <source>
        <dbReference type="ARBA" id="ARBA00022490"/>
    </source>
</evidence>
<evidence type="ECO:0000256" key="4">
    <source>
        <dbReference type="ARBA" id="ARBA00022846"/>
    </source>
</evidence>
<evidence type="ECO:0000256" key="5">
    <source>
        <dbReference type="ARBA" id="ARBA00023054"/>
    </source>
</evidence>
<evidence type="ECO:0000313" key="11">
    <source>
        <dbReference type="EMBL" id="KAK8749916.1"/>
    </source>
</evidence>
<evidence type="ECO:0000256" key="9">
    <source>
        <dbReference type="ARBA" id="ARBA00046435"/>
    </source>
</evidence>
<evidence type="ECO:0000256" key="7">
    <source>
        <dbReference type="ARBA" id="ARBA00023212"/>
    </source>
</evidence>
<dbReference type="Proteomes" id="UP001445076">
    <property type="component" value="Unassembled WGS sequence"/>
</dbReference>
<keyword evidence="7" id="KW-0206">Cytoskeleton</keyword>
<keyword evidence="4" id="KW-0282">Flagellum</keyword>
<keyword evidence="12" id="KW-1185">Reference proteome</keyword>
<evidence type="ECO:0000313" key="12">
    <source>
        <dbReference type="Proteomes" id="UP001445076"/>
    </source>
</evidence>
<comment type="similarity">
    <text evidence="2">Belongs to the RIB43A family.</text>
</comment>
<reference evidence="11 12" key="1">
    <citation type="journal article" date="2024" name="BMC Genomics">
        <title>Genome assembly of redclaw crayfish (Cherax quadricarinatus) provides insights into its immune adaptation and hypoxia tolerance.</title>
        <authorList>
            <person name="Liu Z."/>
            <person name="Zheng J."/>
            <person name="Li H."/>
            <person name="Fang K."/>
            <person name="Wang S."/>
            <person name="He J."/>
            <person name="Zhou D."/>
            <person name="Weng S."/>
            <person name="Chi M."/>
            <person name="Gu Z."/>
            <person name="He J."/>
            <person name="Li F."/>
            <person name="Wang M."/>
        </authorList>
    </citation>
    <scope>NUCLEOTIDE SEQUENCE [LARGE SCALE GENOMIC DNA]</scope>
    <source>
        <strain evidence="11">ZL_2023a</strain>
    </source>
</reference>
<organism evidence="11 12">
    <name type="scientific">Cherax quadricarinatus</name>
    <name type="common">Australian red claw crayfish</name>
    <dbReference type="NCBI Taxonomy" id="27406"/>
    <lineage>
        <taxon>Eukaryota</taxon>
        <taxon>Metazoa</taxon>
        <taxon>Ecdysozoa</taxon>
        <taxon>Arthropoda</taxon>
        <taxon>Crustacea</taxon>
        <taxon>Multicrustacea</taxon>
        <taxon>Malacostraca</taxon>
        <taxon>Eumalacostraca</taxon>
        <taxon>Eucarida</taxon>
        <taxon>Decapoda</taxon>
        <taxon>Pleocyemata</taxon>
        <taxon>Astacidea</taxon>
        <taxon>Parastacoidea</taxon>
        <taxon>Parastacidae</taxon>
        <taxon>Cherax</taxon>
    </lineage>
</organism>
<dbReference type="Pfam" id="PF05914">
    <property type="entry name" value="RIB43A"/>
    <property type="match status" value="1"/>
</dbReference>
<dbReference type="EMBL" id="JARKIK010000008">
    <property type="protein sequence ID" value="KAK8749916.1"/>
    <property type="molecule type" value="Genomic_DNA"/>
</dbReference>
<keyword evidence="5" id="KW-0175">Coiled coil</keyword>
<accession>A0AAW0YEQ2</accession>
<evidence type="ECO:0000256" key="10">
    <source>
        <dbReference type="SAM" id="MobiDB-lite"/>
    </source>
</evidence>
<dbReference type="AlphaFoldDB" id="A0AAW0YEQ2"/>
<evidence type="ECO:0000256" key="8">
    <source>
        <dbReference type="ARBA" id="ARBA00023273"/>
    </source>
</evidence>
<name>A0AAW0YEQ2_CHEQU</name>
<evidence type="ECO:0000256" key="2">
    <source>
        <dbReference type="ARBA" id="ARBA00006875"/>
    </source>
</evidence>
<keyword evidence="6" id="KW-0969">Cilium</keyword>
<comment type="subcellular location">
    <subcellularLocation>
        <location evidence="1">Cytoplasm</location>
        <location evidence="1">Cytoskeleton</location>
        <location evidence="1">Flagellum axoneme</location>
    </subcellularLocation>
</comment>
<comment type="caution">
    <text evidence="11">The sequence shown here is derived from an EMBL/GenBank/DDBJ whole genome shotgun (WGS) entry which is preliminary data.</text>
</comment>
<feature type="non-terminal residue" evidence="11">
    <location>
        <position position="121"/>
    </location>
</feature>
<dbReference type="PANTHER" id="PTHR14517">
    <property type="entry name" value="RIB43A-RELATED"/>
    <property type="match status" value="1"/>
</dbReference>
<keyword evidence="8" id="KW-0966">Cell projection</keyword>
<protein>
    <submittedName>
        <fullName evidence="11">Uncharacterized protein</fullName>
    </submittedName>
</protein>
<dbReference type="PANTHER" id="PTHR14517:SF6">
    <property type="entry name" value="RE41410P"/>
    <property type="match status" value="1"/>
</dbReference>
<evidence type="ECO:0000256" key="1">
    <source>
        <dbReference type="ARBA" id="ARBA00004611"/>
    </source>
</evidence>